<gene>
    <name evidence="2" type="ORF">P879_07043</name>
</gene>
<evidence type="ECO:0000256" key="1">
    <source>
        <dbReference type="SAM" id="MobiDB-lite"/>
    </source>
</evidence>
<dbReference type="OrthoDB" id="449345at2759"/>
<feature type="region of interest" description="Disordered" evidence="1">
    <location>
        <begin position="104"/>
        <end position="130"/>
    </location>
</feature>
<keyword evidence="3" id="KW-1185">Reference proteome</keyword>
<protein>
    <submittedName>
        <fullName evidence="2">Uncharacterized protein</fullName>
    </submittedName>
</protein>
<dbReference type="AlphaFoldDB" id="A0A8T0D365"/>
<accession>A0A8T0D365</accession>
<dbReference type="Proteomes" id="UP000699462">
    <property type="component" value="Unassembled WGS sequence"/>
</dbReference>
<comment type="caution">
    <text evidence="2">The sequence shown here is derived from an EMBL/GenBank/DDBJ whole genome shotgun (WGS) entry which is preliminary data.</text>
</comment>
<reference evidence="2 3" key="1">
    <citation type="submission" date="2019-07" db="EMBL/GenBank/DDBJ databases">
        <title>Annotation for the trematode Paragonimus westermani.</title>
        <authorList>
            <person name="Choi Y.-J."/>
        </authorList>
    </citation>
    <scope>NUCLEOTIDE SEQUENCE [LARGE SCALE GENOMIC DNA]</scope>
    <source>
        <strain evidence="2">180907_Pwestermani</strain>
    </source>
</reference>
<evidence type="ECO:0000313" key="3">
    <source>
        <dbReference type="Proteomes" id="UP000699462"/>
    </source>
</evidence>
<name>A0A8T0D365_9TREM</name>
<organism evidence="2 3">
    <name type="scientific">Paragonimus westermani</name>
    <dbReference type="NCBI Taxonomy" id="34504"/>
    <lineage>
        <taxon>Eukaryota</taxon>
        <taxon>Metazoa</taxon>
        <taxon>Spiralia</taxon>
        <taxon>Lophotrochozoa</taxon>
        <taxon>Platyhelminthes</taxon>
        <taxon>Trematoda</taxon>
        <taxon>Digenea</taxon>
        <taxon>Plagiorchiida</taxon>
        <taxon>Troglotremata</taxon>
        <taxon>Troglotrematidae</taxon>
        <taxon>Paragonimus</taxon>
    </lineage>
</organism>
<evidence type="ECO:0000313" key="2">
    <source>
        <dbReference type="EMBL" id="KAF8562285.1"/>
    </source>
</evidence>
<sequence>MTGAFAIRRRQANIYLPLLMAGNLRLSELEQTHRCAVMAPIKLSTFMLNKERYLATLREITHLNEISIMKRVTEKQRSRSQALSCDQNTVPLTSGNVPVITPASFHTPMPLTSKQPPPPLGSFSTSEDDELAKQEETKKRCKHVRATDRTSLPILDSVCSGQKGAQVTKQPGPKVSKTLSKLERKMSPSFPGRPTSSDSILCGMGICSVNTNPMHSARQAVRTRIMQALSDFQFSISQLSNSLLRTVGKATG</sequence>
<proteinExistence type="predicted"/>
<dbReference type="EMBL" id="JTDF01021102">
    <property type="protein sequence ID" value="KAF8562285.1"/>
    <property type="molecule type" value="Genomic_DNA"/>
</dbReference>